<comment type="subcellular location">
    <subcellularLocation>
        <location evidence="1">Endomembrane system</location>
        <topology evidence="1">Multi-pass membrane protein</topology>
    </subcellularLocation>
</comment>
<proteinExistence type="predicted"/>
<keyword evidence="11" id="KW-1185">Reference proteome</keyword>
<organism evidence="10 11">
    <name type="scientific">Nepenthes gracilis</name>
    <name type="common">Slender pitcher plant</name>
    <dbReference type="NCBI Taxonomy" id="150966"/>
    <lineage>
        <taxon>Eukaryota</taxon>
        <taxon>Viridiplantae</taxon>
        <taxon>Streptophyta</taxon>
        <taxon>Embryophyta</taxon>
        <taxon>Tracheophyta</taxon>
        <taxon>Spermatophyta</taxon>
        <taxon>Magnoliopsida</taxon>
        <taxon>eudicotyledons</taxon>
        <taxon>Gunneridae</taxon>
        <taxon>Pentapetalae</taxon>
        <taxon>Caryophyllales</taxon>
        <taxon>Nepenthaceae</taxon>
        <taxon>Nepenthes</taxon>
    </lineage>
</organism>
<protein>
    <recommendedName>
        <fullName evidence="2">H(+)-exporting diphosphatase</fullName>
        <ecNumber evidence="2">7.1.3.1</ecNumber>
    </recommendedName>
</protein>
<dbReference type="GO" id="GO:0016020">
    <property type="term" value="C:membrane"/>
    <property type="evidence" value="ECO:0007669"/>
    <property type="project" value="InterPro"/>
</dbReference>
<dbReference type="Pfam" id="PF03030">
    <property type="entry name" value="H_PPase"/>
    <property type="match status" value="1"/>
</dbReference>
<keyword evidence="7" id="KW-1133">Transmembrane helix</keyword>
<keyword evidence="8" id="KW-0406">Ion transport</keyword>
<evidence type="ECO:0000313" key="11">
    <source>
        <dbReference type="Proteomes" id="UP001279734"/>
    </source>
</evidence>
<evidence type="ECO:0000313" key="10">
    <source>
        <dbReference type="EMBL" id="GMH14493.1"/>
    </source>
</evidence>
<name>A0AAD3SMI6_NEPGR</name>
<evidence type="ECO:0000256" key="6">
    <source>
        <dbReference type="ARBA" id="ARBA00022967"/>
    </source>
</evidence>
<accession>A0AAD3SMI6</accession>
<dbReference type="InterPro" id="IPR004131">
    <property type="entry name" value="PPase-energised_H-pump"/>
</dbReference>
<keyword evidence="6" id="KW-1278">Translocase</keyword>
<reference evidence="10" key="1">
    <citation type="submission" date="2023-05" db="EMBL/GenBank/DDBJ databases">
        <title>Nepenthes gracilis genome sequencing.</title>
        <authorList>
            <person name="Fukushima K."/>
        </authorList>
    </citation>
    <scope>NUCLEOTIDE SEQUENCE</scope>
    <source>
        <strain evidence="10">SING2019-196</strain>
    </source>
</reference>
<comment type="caution">
    <text evidence="10">The sequence shown here is derived from an EMBL/GenBank/DDBJ whole genome shotgun (WGS) entry which is preliminary data.</text>
</comment>
<keyword evidence="3" id="KW-0813">Transport</keyword>
<evidence type="ECO:0000256" key="2">
    <source>
        <dbReference type="ARBA" id="ARBA00013242"/>
    </source>
</evidence>
<dbReference type="Proteomes" id="UP001279734">
    <property type="component" value="Unassembled WGS sequence"/>
</dbReference>
<evidence type="ECO:0000256" key="9">
    <source>
        <dbReference type="ARBA" id="ARBA00023136"/>
    </source>
</evidence>
<evidence type="ECO:0000256" key="4">
    <source>
        <dbReference type="ARBA" id="ARBA00022692"/>
    </source>
</evidence>
<evidence type="ECO:0000256" key="5">
    <source>
        <dbReference type="ARBA" id="ARBA00022842"/>
    </source>
</evidence>
<dbReference type="EMBL" id="BSYO01000014">
    <property type="protein sequence ID" value="GMH14493.1"/>
    <property type="molecule type" value="Genomic_DNA"/>
</dbReference>
<keyword evidence="5" id="KW-0460">Magnesium</keyword>
<dbReference type="GO" id="GO:0012505">
    <property type="term" value="C:endomembrane system"/>
    <property type="evidence" value="ECO:0007669"/>
    <property type="project" value="UniProtKB-SubCell"/>
</dbReference>
<keyword evidence="4" id="KW-0812">Transmembrane</keyword>
<evidence type="ECO:0000256" key="3">
    <source>
        <dbReference type="ARBA" id="ARBA00022448"/>
    </source>
</evidence>
<dbReference type="AlphaFoldDB" id="A0AAD3SMI6"/>
<evidence type="ECO:0000256" key="1">
    <source>
        <dbReference type="ARBA" id="ARBA00004127"/>
    </source>
</evidence>
<dbReference type="GO" id="GO:0009678">
    <property type="term" value="F:diphosphate hydrolysis-driven proton transmembrane transporter activity"/>
    <property type="evidence" value="ECO:0007669"/>
    <property type="project" value="UniProtKB-EC"/>
</dbReference>
<evidence type="ECO:0000256" key="8">
    <source>
        <dbReference type="ARBA" id="ARBA00023065"/>
    </source>
</evidence>
<gene>
    <name evidence="10" type="ORF">Nepgr_016334</name>
</gene>
<keyword evidence="9" id="KW-0472">Membrane</keyword>
<dbReference type="GO" id="GO:0004427">
    <property type="term" value="F:inorganic diphosphate phosphatase activity"/>
    <property type="evidence" value="ECO:0007669"/>
    <property type="project" value="InterPro"/>
</dbReference>
<dbReference type="EC" id="7.1.3.1" evidence="2"/>
<evidence type="ECO:0000256" key="7">
    <source>
        <dbReference type="ARBA" id="ARBA00022989"/>
    </source>
</evidence>
<dbReference type="PANTHER" id="PTHR31998">
    <property type="entry name" value="K(+)-INSENSITIVE PYROPHOSPHATE-ENERGIZED PROTON PUMP"/>
    <property type="match status" value="1"/>
</dbReference>
<sequence length="168" mass="18508">MGFLLTENGLLVLYIVRNLFKLYYDSDWGGLFESITGHGLDGSSMALFDRVALHLLSTIATINAHSSISESAGDIDKKAGMSHRIHERTETSDVAGNTSSMMGKGIANCLAALVSLAFWGVFVSRASNPLVIVLIRDIQISYFYNIWVLSIDNKEGEKCSSRDEWRSP</sequence>